<dbReference type="EMBL" id="UFQT01001146">
    <property type="protein sequence ID" value="SSX29150.1"/>
    <property type="molecule type" value="Genomic_DNA"/>
</dbReference>
<dbReference type="GO" id="GO:0015074">
    <property type="term" value="P:DNA integration"/>
    <property type="evidence" value="ECO:0007669"/>
    <property type="project" value="InterPro"/>
</dbReference>
<dbReference type="Pfam" id="PF18701">
    <property type="entry name" value="DUF5641"/>
    <property type="match status" value="1"/>
</dbReference>
<accession>A0A336MGS7</accession>
<proteinExistence type="predicted"/>
<evidence type="ECO:0000313" key="2">
    <source>
        <dbReference type="EMBL" id="SSX09248.1"/>
    </source>
</evidence>
<protein>
    <submittedName>
        <fullName evidence="3">CSON000886 protein</fullName>
    </submittedName>
</protein>
<dbReference type="AlphaFoldDB" id="A0A336MGS7"/>
<dbReference type="PANTHER" id="PTHR47331:SF8">
    <property type="match status" value="1"/>
</dbReference>
<feature type="domain" description="Integrase catalytic" evidence="1">
    <location>
        <begin position="598"/>
        <end position="768"/>
    </location>
</feature>
<evidence type="ECO:0000313" key="3">
    <source>
        <dbReference type="EMBL" id="SSX29150.1"/>
    </source>
</evidence>
<dbReference type="SUPFAM" id="SSF53098">
    <property type="entry name" value="Ribonuclease H-like"/>
    <property type="match status" value="1"/>
</dbReference>
<organism evidence="3">
    <name type="scientific">Culicoides sonorensis</name>
    <name type="common">Biting midge</name>
    <dbReference type="NCBI Taxonomy" id="179676"/>
    <lineage>
        <taxon>Eukaryota</taxon>
        <taxon>Metazoa</taxon>
        <taxon>Ecdysozoa</taxon>
        <taxon>Arthropoda</taxon>
        <taxon>Hexapoda</taxon>
        <taxon>Insecta</taxon>
        <taxon>Pterygota</taxon>
        <taxon>Neoptera</taxon>
        <taxon>Endopterygota</taxon>
        <taxon>Diptera</taxon>
        <taxon>Nematocera</taxon>
        <taxon>Chironomoidea</taxon>
        <taxon>Ceratopogonidae</taxon>
        <taxon>Ceratopogoninae</taxon>
        <taxon>Culicoides</taxon>
        <taxon>Monoculicoides</taxon>
    </lineage>
</organism>
<dbReference type="InterPro" id="IPR041588">
    <property type="entry name" value="Integrase_H2C2"/>
</dbReference>
<dbReference type="EMBL" id="UFQS01001146">
    <property type="protein sequence ID" value="SSX09248.1"/>
    <property type="molecule type" value="Genomic_DNA"/>
</dbReference>
<name>A0A336MGS7_CULSO</name>
<dbReference type="Pfam" id="PF17921">
    <property type="entry name" value="Integrase_H2C2"/>
    <property type="match status" value="1"/>
</dbReference>
<evidence type="ECO:0000259" key="1">
    <source>
        <dbReference type="PROSITE" id="PS50994"/>
    </source>
</evidence>
<dbReference type="InterPro" id="IPR036397">
    <property type="entry name" value="RNaseH_sf"/>
</dbReference>
<dbReference type="PROSITE" id="PS50994">
    <property type="entry name" value="INTEGRASE"/>
    <property type="match status" value="1"/>
</dbReference>
<dbReference type="VEuPathDB" id="VectorBase:CSON000886"/>
<gene>
    <name evidence="3" type="primary">CSON000886</name>
</gene>
<dbReference type="InterPro" id="IPR001584">
    <property type="entry name" value="Integrase_cat-core"/>
</dbReference>
<dbReference type="InterPro" id="IPR040676">
    <property type="entry name" value="DUF5641"/>
</dbReference>
<sequence length="896" mass="104030">MIEEMKNLPHLKEDNIAAFRDFFNTVTSTVTTVRNLNCEYYLSSPELLSCLVQKLPSFNRAMWGHFKADLTRKGEICTLHHFSLWLEDELDAQFANFNPINSQFSDSNSMNFKKPQFQYNNNTNYQKKFSNFQKKATVLNHHHTESKQSRPCIICEVVPKHPLFKCEKFLKNTIDERRDLVRKHKLCFSCLNYGHSKDKCQSKNRCKICNSLHHTTLHKSNEPNKEETVLHSNNNYSNTLLRCGKVKLKGKNGIIEVFALFDDGSTASQIEDNLAKELQLEGPTVPITYQWTREITAYDPDSKVLQIEISEPSDTSKFYHLKNVRTVKNLSLPTIKFDLDNILSKYPNIETEKLVAIQNAKPKLLIGSNNSGLISPLKTISYSIYGLQLCHCRLGWTIHGDIDPNIPNNIELPDITRFSNYFRLIRSTAYYLKMKEILQMKKQDKPQQFKIDVQDMNKAKMLWYKKVQIEAFRTEYHDLKRTGYVRVHSQLKSLSPFLHNDVIRMNGRMPNILNFEENNPIILPSKHPFTELLIKTYHEANLHVGVNTVVNCLRQKFRILKCRQAVKRIFTNCAICKLNKIKIQNIQMAPLPKERTEPNIFPFTYVGIDYFGPLLIKIDRKIQKHWVCLFSCLTTRAIHMEIVASLTTNSCIMAIIRFTNIRGIPKEIVADNGKYFIGAKNELNLLVRELNNQEISAPHQAGATERLIGSVKRTLNIIMKEQFPTYEIISTTLTEIINIINNRPLLNLNADDEESYSITPNHILIGRINGEQDYSEINESEMNTTKIWKCSQIYAQRFWHRWIKEYRPELLKRSKWYDDRNEYTFKIGDIVMIIDETLKKNHWPKGIVQNLHINSVDNKVRSLTIKTSDGIYNRPVNKICILVPHQATPLVGAGEC</sequence>
<dbReference type="PANTHER" id="PTHR47331">
    <property type="entry name" value="PHD-TYPE DOMAIN-CONTAINING PROTEIN"/>
    <property type="match status" value="1"/>
</dbReference>
<reference evidence="3" key="2">
    <citation type="submission" date="2018-07" db="EMBL/GenBank/DDBJ databases">
        <authorList>
            <person name="Quirk P.G."/>
            <person name="Krulwich T.A."/>
        </authorList>
    </citation>
    <scope>NUCLEOTIDE SEQUENCE</scope>
</reference>
<reference evidence="2" key="1">
    <citation type="submission" date="2018-04" db="EMBL/GenBank/DDBJ databases">
        <authorList>
            <person name="Go L.Y."/>
            <person name="Mitchell J.A."/>
        </authorList>
    </citation>
    <scope>NUCLEOTIDE SEQUENCE</scope>
    <source>
        <tissue evidence="2">Whole organism</tissue>
    </source>
</reference>
<dbReference type="Gene3D" id="3.30.420.10">
    <property type="entry name" value="Ribonuclease H-like superfamily/Ribonuclease H"/>
    <property type="match status" value="1"/>
</dbReference>
<dbReference type="GO" id="GO:0003676">
    <property type="term" value="F:nucleic acid binding"/>
    <property type="evidence" value="ECO:0007669"/>
    <property type="project" value="InterPro"/>
</dbReference>
<dbReference type="InterPro" id="IPR012337">
    <property type="entry name" value="RNaseH-like_sf"/>
</dbReference>